<accession>A0ABU2HUB2</accession>
<protein>
    <recommendedName>
        <fullName evidence="4">Apolipoprotein acyltransferase</fullName>
    </recommendedName>
</protein>
<evidence type="ECO:0000256" key="1">
    <source>
        <dbReference type="SAM" id="Phobius"/>
    </source>
</evidence>
<evidence type="ECO:0000313" key="2">
    <source>
        <dbReference type="EMBL" id="MDS9468120.1"/>
    </source>
</evidence>
<sequence>MIVITALIIGAAIGWWRAGKLGGTRADRIQYAAVHAMGLAVLGVFLIVLLGRLG</sequence>
<organism evidence="2 3">
    <name type="scientific">Paracoccus aurantius</name>
    <dbReference type="NCBI Taxonomy" id="3073814"/>
    <lineage>
        <taxon>Bacteria</taxon>
        <taxon>Pseudomonadati</taxon>
        <taxon>Pseudomonadota</taxon>
        <taxon>Alphaproteobacteria</taxon>
        <taxon>Rhodobacterales</taxon>
        <taxon>Paracoccaceae</taxon>
        <taxon>Paracoccus</taxon>
    </lineage>
</organism>
<keyword evidence="3" id="KW-1185">Reference proteome</keyword>
<keyword evidence="1" id="KW-1133">Transmembrane helix</keyword>
<gene>
    <name evidence="2" type="ORF">RGQ15_11135</name>
</gene>
<keyword evidence="1" id="KW-0812">Transmembrane</keyword>
<feature type="transmembrane region" description="Helical" evidence="1">
    <location>
        <begin position="29"/>
        <end position="50"/>
    </location>
</feature>
<evidence type="ECO:0008006" key="4">
    <source>
        <dbReference type="Google" id="ProtNLM"/>
    </source>
</evidence>
<dbReference type="RefSeq" id="WP_311160289.1">
    <property type="nucleotide sequence ID" value="NZ_JAVQLW010000001.1"/>
</dbReference>
<evidence type="ECO:0000313" key="3">
    <source>
        <dbReference type="Proteomes" id="UP001269144"/>
    </source>
</evidence>
<keyword evidence="1" id="KW-0472">Membrane</keyword>
<reference evidence="3" key="1">
    <citation type="submission" date="2023-07" db="EMBL/GenBank/DDBJ databases">
        <title>Paracoccus sp. MBLB3053 whole genome sequence.</title>
        <authorList>
            <person name="Hwang C.Y."/>
            <person name="Cho E.-S."/>
            <person name="Seo M.-J."/>
        </authorList>
    </citation>
    <scope>NUCLEOTIDE SEQUENCE [LARGE SCALE GENOMIC DNA]</scope>
    <source>
        <strain evidence="3">MBLB3053</strain>
    </source>
</reference>
<dbReference type="EMBL" id="JAVQLW010000001">
    <property type="protein sequence ID" value="MDS9468120.1"/>
    <property type="molecule type" value="Genomic_DNA"/>
</dbReference>
<comment type="caution">
    <text evidence="2">The sequence shown here is derived from an EMBL/GenBank/DDBJ whole genome shotgun (WGS) entry which is preliminary data.</text>
</comment>
<dbReference type="Proteomes" id="UP001269144">
    <property type="component" value="Unassembled WGS sequence"/>
</dbReference>
<proteinExistence type="predicted"/>
<name>A0ABU2HUB2_9RHOB</name>